<name>A0A8B6FEP0_MYTGA</name>
<comment type="caution">
    <text evidence="2">The sequence shown here is derived from an EMBL/GenBank/DDBJ whole genome shotgun (WGS) entry which is preliminary data.</text>
</comment>
<dbReference type="Proteomes" id="UP000596742">
    <property type="component" value="Unassembled WGS sequence"/>
</dbReference>
<evidence type="ECO:0000313" key="2">
    <source>
        <dbReference type="EMBL" id="VDI46945.1"/>
    </source>
</evidence>
<keyword evidence="3" id="KW-1185">Reference proteome</keyword>
<keyword evidence="1" id="KW-0175">Coiled coil</keyword>
<dbReference type="AlphaFoldDB" id="A0A8B6FEP0"/>
<dbReference type="GO" id="GO:0008270">
    <property type="term" value="F:zinc ion binding"/>
    <property type="evidence" value="ECO:0007669"/>
    <property type="project" value="InterPro"/>
</dbReference>
<gene>
    <name evidence="2" type="ORF">MGAL_10B002840</name>
</gene>
<proteinExistence type="predicted"/>
<dbReference type="InterPro" id="IPR036875">
    <property type="entry name" value="Znf_CCHC_sf"/>
</dbReference>
<feature type="coiled-coil region" evidence="1">
    <location>
        <begin position="135"/>
        <end position="162"/>
    </location>
</feature>
<evidence type="ECO:0000256" key="1">
    <source>
        <dbReference type="SAM" id="Coils"/>
    </source>
</evidence>
<dbReference type="GO" id="GO:0003676">
    <property type="term" value="F:nucleic acid binding"/>
    <property type="evidence" value="ECO:0007669"/>
    <property type="project" value="InterPro"/>
</dbReference>
<sequence>MADPPETSVQVLKHKHSMLGESLLPVIAKLKAWDPDANSGELCRLKKGHPLEEYSLVQLRTEFERLAGESVKDIFAIVGIDENLKSVRQLVHLTIRLGWHAEGPGIAKRFAVTQSSGASGMSWANVDISSRSKDTQNLQVTLSSLKQEVDALKTKRLDMQVDEALANIKTLASRPKLTAPHVHLAAIETLVDIALTTNHKEAALFSKAFSTCKKYEDNEEFCSLVLKLFGSQEDKRIASLVADWAKSRKYESSDKVKENTRGKVQNDNPVKPYPMPSYPGFGIMHPYGNFGMQMPCPPAFPMPPIAASQDFSRQQFFRGGRGRRQKSIGACFYCKEPGHFVSKKRVTEQSGKKY</sequence>
<dbReference type="EMBL" id="UYJE01006553">
    <property type="protein sequence ID" value="VDI46945.1"/>
    <property type="molecule type" value="Genomic_DNA"/>
</dbReference>
<dbReference type="SUPFAM" id="SSF57756">
    <property type="entry name" value="Retrovirus zinc finger-like domains"/>
    <property type="match status" value="1"/>
</dbReference>
<protein>
    <submittedName>
        <fullName evidence="2">Uncharacterized protein</fullName>
    </submittedName>
</protein>
<reference evidence="2" key="1">
    <citation type="submission" date="2018-11" db="EMBL/GenBank/DDBJ databases">
        <authorList>
            <person name="Alioto T."/>
            <person name="Alioto T."/>
        </authorList>
    </citation>
    <scope>NUCLEOTIDE SEQUENCE</scope>
</reference>
<organism evidence="2 3">
    <name type="scientific">Mytilus galloprovincialis</name>
    <name type="common">Mediterranean mussel</name>
    <dbReference type="NCBI Taxonomy" id="29158"/>
    <lineage>
        <taxon>Eukaryota</taxon>
        <taxon>Metazoa</taxon>
        <taxon>Spiralia</taxon>
        <taxon>Lophotrochozoa</taxon>
        <taxon>Mollusca</taxon>
        <taxon>Bivalvia</taxon>
        <taxon>Autobranchia</taxon>
        <taxon>Pteriomorphia</taxon>
        <taxon>Mytilida</taxon>
        <taxon>Mytiloidea</taxon>
        <taxon>Mytilidae</taxon>
        <taxon>Mytilinae</taxon>
        <taxon>Mytilus</taxon>
    </lineage>
</organism>
<dbReference type="OrthoDB" id="6156311at2759"/>
<evidence type="ECO:0000313" key="3">
    <source>
        <dbReference type="Proteomes" id="UP000596742"/>
    </source>
</evidence>
<accession>A0A8B6FEP0</accession>